<sequence>MHSTVIFFFFLSSVLRTVSVPIKKSFSGTERGAAGGNFRGTVFGTLGFAVSGGPSIQDATQSERLFNALPGTAALLLFYLLR</sequence>
<feature type="chain" id="PRO_5041256883" evidence="1">
    <location>
        <begin position="20"/>
        <end position="82"/>
    </location>
</feature>
<dbReference type="AlphaFoldDB" id="A0AA40C543"/>
<evidence type="ECO:0000313" key="3">
    <source>
        <dbReference type="Proteomes" id="UP001174934"/>
    </source>
</evidence>
<accession>A0AA40C543</accession>
<reference evidence="2" key="1">
    <citation type="submission" date="2023-06" db="EMBL/GenBank/DDBJ databases">
        <title>Genome-scale phylogeny and comparative genomics of the fungal order Sordariales.</title>
        <authorList>
            <consortium name="Lawrence Berkeley National Laboratory"/>
            <person name="Hensen N."/>
            <person name="Bonometti L."/>
            <person name="Westerberg I."/>
            <person name="Brannstrom I.O."/>
            <person name="Guillou S."/>
            <person name="Cros-Aarteil S."/>
            <person name="Calhoun S."/>
            <person name="Haridas S."/>
            <person name="Kuo A."/>
            <person name="Mondo S."/>
            <person name="Pangilinan J."/>
            <person name="Riley R."/>
            <person name="LaButti K."/>
            <person name="Andreopoulos B."/>
            <person name="Lipzen A."/>
            <person name="Chen C."/>
            <person name="Yanf M."/>
            <person name="Daum C."/>
            <person name="Ng V."/>
            <person name="Clum A."/>
            <person name="Steindorff A."/>
            <person name="Ohm R."/>
            <person name="Martin F."/>
            <person name="Silar P."/>
            <person name="Natvig D."/>
            <person name="Lalanne C."/>
            <person name="Gautier V."/>
            <person name="Ament-velasquez S.L."/>
            <person name="Kruys A."/>
            <person name="Hutchinson M.I."/>
            <person name="Powell A.J."/>
            <person name="Barry K."/>
            <person name="Miller A.N."/>
            <person name="Grigoriev I.V."/>
            <person name="Debuchy R."/>
            <person name="Gladieux P."/>
            <person name="Thoren M.H."/>
            <person name="Johannesson H."/>
        </authorList>
    </citation>
    <scope>NUCLEOTIDE SEQUENCE</scope>
    <source>
        <strain evidence="2">SMH3391-2</strain>
    </source>
</reference>
<protein>
    <submittedName>
        <fullName evidence="2">Uncharacterized protein</fullName>
    </submittedName>
</protein>
<dbReference type="EMBL" id="JAULSR010000003">
    <property type="protein sequence ID" value="KAK0625370.1"/>
    <property type="molecule type" value="Genomic_DNA"/>
</dbReference>
<name>A0AA40C543_9PEZI</name>
<organism evidence="2 3">
    <name type="scientific">Bombardia bombarda</name>
    <dbReference type="NCBI Taxonomy" id="252184"/>
    <lineage>
        <taxon>Eukaryota</taxon>
        <taxon>Fungi</taxon>
        <taxon>Dikarya</taxon>
        <taxon>Ascomycota</taxon>
        <taxon>Pezizomycotina</taxon>
        <taxon>Sordariomycetes</taxon>
        <taxon>Sordariomycetidae</taxon>
        <taxon>Sordariales</taxon>
        <taxon>Lasiosphaeriaceae</taxon>
        <taxon>Bombardia</taxon>
    </lineage>
</organism>
<feature type="signal peptide" evidence="1">
    <location>
        <begin position="1"/>
        <end position="19"/>
    </location>
</feature>
<evidence type="ECO:0000256" key="1">
    <source>
        <dbReference type="SAM" id="SignalP"/>
    </source>
</evidence>
<evidence type="ECO:0000313" key="2">
    <source>
        <dbReference type="EMBL" id="KAK0625370.1"/>
    </source>
</evidence>
<gene>
    <name evidence="2" type="ORF">B0T17DRAFT_271759</name>
</gene>
<proteinExistence type="predicted"/>
<comment type="caution">
    <text evidence="2">The sequence shown here is derived from an EMBL/GenBank/DDBJ whole genome shotgun (WGS) entry which is preliminary data.</text>
</comment>
<keyword evidence="1" id="KW-0732">Signal</keyword>
<keyword evidence="3" id="KW-1185">Reference proteome</keyword>
<dbReference type="Proteomes" id="UP001174934">
    <property type="component" value="Unassembled WGS sequence"/>
</dbReference>